<proteinExistence type="predicted"/>
<organism evidence="1 2">
    <name type="scientific">Vermiconidia calcicola</name>
    <dbReference type="NCBI Taxonomy" id="1690605"/>
    <lineage>
        <taxon>Eukaryota</taxon>
        <taxon>Fungi</taxon>
        <taxon>Dikarya</taxon>
        <taxon>Ascomycota</taxon>
        <taxon>Pezizomycotina</taxon>
        <taxon>Dothideomycetes</taxon>
        <taxon>Dothideomycetidae</taxon>
        <taxon>Mycosphaerellales</taxon>
        <taxon>Extremaceae</taxon>
        <taxon>Vermiconidia</taxon>
    </lineage>
</organism>
<accession>A0ACC3NHQ5</accession>
<dbReference type="EMBL" id="JAUTXU010000041">
    <property type="protein sequence ID" value="KAK3716629.1"/>
    <property type="molecule type" value="Genomic_DNA"/>
</dbReference>
<gene>
    <name evidence="1" type="ORF">LTR37_006259</name>
</gene>
<protein>
    <submittedName>
        <fullName evidence="1">Uncharacterized protein</fullName>
    </submittedName>
</protein>
<reference evidence="1" key="1">
    <citation type="submission" date="2023-07" db="EMBL/GenBank/DDBJ databases">
        <title>Black Yeasts Isolated from many extreme environments.</title>
        <authorList>
            <person name="Coleine C."/>
            <person name="Stajich J.E."/>
            <person name="Selbmann L."/>
        </authorList>
    </citation>
    <scope>NUCLEOTIDE SEQUENCE</scope>
    <source>
        <strain evidence="1">CCFEE 5714</strain>
    </source>
</reference>
<keyword evidence="2" id="KW-1185">Reference proteome</keyword>
<comment type="caution">
    <text evidence="1">The sequence shown here is derived from an EMBL/GenBank/DDBJ whole genome shotgun (WGS) entry which is preliminary data.</text>
</comment>
<evidence type="ECO:0000313" key="2">
    <source>
        <dbReference type="Proteomes" id="UP001281147"/>
    </source>
</evidence>
<name>A0ACC3NHQ5_9PEZI</name>
<sequence>MNEVHELDSSRDEAAPRQAAAAVSGAQPPVRVRAGSDEPDSRVGDSGASSTTATPRLNNTSPFELLLHDDGEAAGAKVFTSPAIDGGFGAWSYVAGAFAMYIVVWGFPQAYPVIGTFLTVGENAEYPRSVVLSLLAPGIQDIIEGFLFQVLPVNVRLRLPLLCGGIATILIGMLWASWATAAWEVFVSLGIVSGVGGVILNFVHVSVFSEWFDKKRGQAMGIIWLGFRLGALGCPLISQYLLVTHGYRRTIQVLIAPAMTLLIPSILLLRGRHPTATVKSTSAAPAVSTYTALHTPSALFHLFAGTLFYAVVNVPKMFIMAYAADMGLTPSEQAYAFVVLILSTMVGTYTLGWLSDMMPFQGLVGLAALITSFSHVFILGFARQKIILYVYAFFVGVSIGGFDNAMFSLYTEIAGGDGRLFTAIHAVFSLFRGAANLSVGPVGVALLRSEPTLSVDSYALGKYKLLVAYAGTMSFACAALIGMRMLYPKHGGRTS</sequence>
<dbReference type="Proteomes" id="UP001281147">
    <property type="component" value="Unassembled WGS sequence"/>
</dbReference>
<evidence type="ECO:0000313" key="1">
    <source>
        <dbReference type="EMBL" id="KAK3716629.1"/>
    </source>
</evidence>